<feature type="domain" description="PBP" evidence="7">
    <location>
        <begin position="36"/>
        <end position="329"/>
    </location>
</feature>
<dbReference type="RefSeq" id="WP_066598048.1">
    <property type="nucleotide sequence ID" value="NZ_CP016282.1"/>
</dbReference>
<evidence type="ECO:0000313" key="8">
    <source>
        <dbReference type="EMBL" id="ANP74120.1"/>
    </source>
</evidence>
<keyword evidence="6" id="KW-0732">Signal</keyword>
<dbReference type="KEGG" id="cart:PA27867_3190"/>
<comment type="similarity">
    <text evidence="1 4">Belongs to the PstS family.</text>
</comment>
<dbReference type="PANTHER" id="PTHR42996:SF1">
    <property type="entry name" value="PHOSPHATE-BINDING PROTEIN PSTS"/>
    <property type="match status" value="1"/>
</dbReference>
<proteinExistence type="inferred from homology"/>
<feature type="binding site" evidence="5">
    <location>
        <begin position="46"/>
        <end position="48"/>
    </location>
    <ligand>
        <name>phosphate</name>
        <dbReference type="ChEBI" id="CHEBI:43474"/>
    </ligand>
</feature>
<evidence type="ECO:0000256" key="1">
    <source>
        <dbReference type="ARBA" id="ARBA00008725"/>
    </source>
</evidence>
<dbReference type="InterPro" id="IPR050962">
    <property type="entry name" value="Phosphate-bind_PstS"/>
</dbReference>
<feature type="binding site" evidence="5">
    <location>
        <position position="76"/>
    </location>
    <ligand>
        <name>phosphate</name>
        <dbReference type="ChEBI" id="CHEBI:43474"/>
    </ligand>
</feature>
<dbReference type="STRING" id="670052.PA27867_3190"/>
<evidence type="ECO:0000256" key="5">
    <source>
        <dbReference type="PIRSR" id="PIRSR002756-1"/>
    </source>
</evidence>
<evidence type="ECO:0000313" key="9">
    <source>
        <dbReference type="Proteomes" id="UP000092582"/>
    </source>
</evidence>
<dbReference type="AlphaFoldDB" id="A0A1B1BNC1"/>
<dbReference type="Proteomes" id="UP000092582">
    <property type="component" value="Chromosome 1"/>
</dbReference>
<dbReference type="SUPFAM" id="SSF53850">
    <property type="entry name" value="Periplasmic binding protein-like II"/>
    <property type="match status" value="1"/>
</dbReference>
<keyword evidence="3 4" id="KW-0592">Phosphate transport</keyword>
<evidence type="ECO:0000256" key="2">
    <source>
        <dbReference type="ARBA" id="ARBA00022448"/>
    </source>
</evidence>
<dbReference type="PROSITE" id="PS51257">
    <property type="entry name" value="PROKAR_LIPOPROTEIN"/>
    <property type="match status" value="1"/>
</dbReference>
<protein>
    <recommendedName>
        <fullName evidence="4">Phosphate-binding protein</fullName>
    </recommendedName>
</protein>
<dbReference type="PATRIC" id="fig|670052.7.peg.3282"/>
<dbReference type="GO" id="GO:0035435">
    <property type="term" value="P:phosphate ion transmembrane transport"/>
    <property type="evidence" value="ECO:0007669"/>
    <property type="project" value="InterPro"/>
</dbReference>
<dbReference type="NCBIfam" id="TIGR00975">
    <property type="entry name" value="3a0107s03"/>
    <property type="match status" value="1"/>
</dbReference>
<accession>A0A1B1BNC1</accession>
<keyword evidence="9" id="KW-1185">Reference proteome</keyword>
<evidence type="ECO:0000256" key="6">
    <source>
        <dbReference type="SAM" id="SignalP"/>
    </source>
</evidence>
<dbReference type="GO" id="GO:0042301">
    <property type="term" value="F:phosphate ion binding"/>
    <property type="evidence" value="ECO:0007669"/>
    <property type="project" value="InterPro"/>
</dbReference>
<dbReference type="CDD" id="cd13565">
    <property type="entry name" value="PBP2_PstS"/>
    <property type="match status" value="1"/>
</dbReference>
<dbReference type="Pfam" id="PF12849">
    <property type="entry name" value="PBP_like_2"/>
    <property type="match status" value="1"/>
</dbReference>
<feature type="binding site" evidence="5">
    <location>
        <begin position="183"/>
        <end position="185"/>
    </location>
    <ligand>
        <name>phosphate</name>
        <dbReference type="ChEBI" id="CHEBI:43474"/>
    </ligand>
</feature>
<name>A0A1B1BNC1_9MICO</name>
<reference evidence="8 9" key="1">
    <citation type="submission" date="2016-06" db="EMBL/GenBank/DDBJ databases">
        <title>Genome sequencing of Cryobacterium arcticum PAMC 27867.</title>
        <authorList>
            <person name="Lee J."/>
            <person name="Kim O.-S."/>
        </authorList>
    </citation>
    <scope>NUCLEOTIDE SEQUENCE [LARGE SCALE GENOMIC DNA]</scope>
    <source>
        <strain evidence="8 9">PAMC 27867</strain>
    </source>
</reference>
<keyword evidence="2 4" id="KW-0813">Transport</keyword>
<dbReference type="PIRSF" id="PIRSF002756">
    <property type="entry name" value="PstS"/>
    <property type="match status" value="1"/>
</dbReference>
<dbReference type="Gene3D" id="3.40.190.10">
    <property type="entry name" value="Periplasmic binding protein-like II"/>
    <property type="match status" value="2"/>
</dbReference>
<dbReference type="PANTHER" id="PTHR42996">
    <property type="entry name" value="PHOSPHATE-BINDING PROTEIN PSTS"/>
    <property type="match status" value="1"/>
</dbReference>
<evidence type="ECO:0000256" key="4">
    <source>
        <dbReference type="PIRNR" id="PIRNR002756"/>
    </source>
</evidence>
<dbReference type="EMBL" id="CP016282">
    <property type="protein sequence ID" value="ANP74120.1"/>
    <property type="molecule type" value="Genomic_DNA"/>
</dbReference>
<evidence type="ECO:0000256" key="3">
    <source>
        <dbReference type="ARBA" id="ARBA00022592"/>
    </source>
</evidence>
<organism evidence="8 9">
    <name type="scientific">Cryobacterium arcticum</name>
    <dbReference type="NCBI Taxonomy" id="670052"/>
    <lineage>
        <taxon>Bacteria</taxon>
        <taxon>Bacillati</taxon>
        <taxon>Actinomycetota</taxon>
        <taxon>Actinomycetes</taxon>
        <taxon>Micrococcales</taxon>
        <taxon>Microbacteriaceae</taxon>
        <taxon>Cryobacterium</taxon>
    </lineage>
</organism>
<feature type="chain" id="PRO_5039003357" description="Phosphate-binding protein" evidence="6">
    <location>
        <begin position="27"/>
        <end position="359"/>
    </location>
</feature>
<sequence precursor="true">MATKRHPATFLGAGVAATVLFLSGCAANEAGDEPSDLAGTLDGAGSSAQASAEDVWISQFQRANGSVTINYDPTGSGAGREQFIGGGVNFAGSDSALSDDELAGSFGACAPGSAAIDLPVYVSPLVLVYNVDGVDSLRLDPQTIASIYSGAITRWNDPALVALNPDAGLPDEPISAVHRSDDSGTTKNFADYLYQNVPDVWTNEPADAFPYPGEGAQGNSGVVSAVANGRNTIGYADASRVGDLSVAALKVGNDFVDYSTEAAAAIIDESPLVARDNPNDLVVDVDRTSTAAGVYPLVLVSYLIACEEYPDADQAELVSAYLGYVASPEGQNAAAESAGSAPLSAEFSARVLDAIDSIR</sequence>
<dbReference type="InterPro" id="IPR005673">
    <property type="entry name" value="ABC_phos-bd_PstS"/>
</dbReference>
<dbReference type="GO" id="GO:0043190">
    <property type="term" value="C:ATP-binding cassette (ABC) transporter complex"/>
    <property type="evidence" value="ECO:0007669"/>
    <property type="project" value="InterPro"/>
</dbReference>
<gene>
    <name evidence="8" type="ORF">PA27867_3190</name>
</gene>
<evidence type="ECO:0000259" key="7">
    <source>
        <dbReference type="Pfam" id="PF12849"/>
    </source>
</evidence>
<dbReference type="InterPro" id="IPR024370">
    <property type="entry name" value="PBP_domain"/>
</dbReference>
<feature type="signal peptide" evidence="6">
    <location>
        <begin position="1"/>
        <end position="26"/>
    </location>
</feature>
<dbReference type="OrthoDB" id="9801510at2"/>
<feature type="binding site" evidence="5">
    <location>
        <position position="94"/>
    </location>
    <ligand>
        <name>phosphate</name>
        <dbReference type="ChEBI" id="CHEBI:43474"/>
    </ligand>
</feature>